<keyword evidence="2" id="KW-0472">Membrane</keyword>
<keyword evidence="2" id="KW-1133">Transmembrane helix</keyword>
<dbReference type="Proteomes" id="UP000602532">
    <property type="component" value="Unassembled WGS sequence"/>
</dbReference>
<name>A0ABR8WZR6_9MICO</name>
<keyword evidence="2" id="KW-0812">Transmembrane</keyword>
<evidence type="ECO:0008006" key="5">
    <source>
        <dbReference type="Google" id="ProtNLM"/>
    </source>
</evidence>
<evidence type="ECO:0000256" key="1">
    <source>
        <dbReference type="SAM" id="MobiDB-lite"/>
    </source>
</evidence>
<feature type="region of interest" description="Disordered" evidence="1">
    <location>
        <begin position="1"/>
        <end position="86"/>
    </location>
</feature>
<feature type="compositionally biased region" description="Low complexity" evidence="1">
    <location>
        <begin position="65"/>
        <end position="86"/>
    </location>
</feature>
<evidence type="ECO:0000313" key="4">
    <source>
        <dbReference type="Proteomes" id="UP000602532"/>
    </source>
</evidence>
<dbReference type="RefSeq" id="WP_191763995.1">
    <property type="nucleotide sequence ID" value="NZ_JACSPM010000001.1"/>
</dbReference>
<gene>
    <name evidence="3" type="ORF">H9622_02710</name>
</gene>
<evidence type="ECO:0000313" key="3">
    <source>
        <dbReference type="EMBL" id="MBD8022500.1"/>
    </source>
</evidence>
<evidence type="ECO:0000256" key="2">
    <source>
        <dbReference type="SAM" id="Phobius"/>
    </source>
</evidence>
<protein>
    <recommendedName>
        <fullName evidence="5">DUF4190 domain-containing protein</fullName>
    </recommendedName>
</protein>
<reference evidence="3 4" key="1">
    <citation type="submission" date="2020-08" db="EMBL/GenBank/DDBJ databases">
        <title>A Genomic Blueprint of the Chicken Gut Microbiome.</title>
        <authorList>
            <person name="Gilroy R."/>
            <person name="Ravi A."/>
            <person name="Getino M."/>
            <person name="Pursley I."/>
            <person name="Horton D.L."/>
            <person name="Alikhan N.-F."/>
            <person name="Baker D."/>
            <person name="Gharbi K."/>
            <person name="Hall N."/>
            <person name="Watson M."/>
            <person name="Adriaenssens E.M."/>
            <person name="Foster-Nyarko E."/>
            <person name="Jarju S."/>
            <person name="Secka A."/>
            <person name="Antonio M."/>
            <person name="Oren A."/>
            <person name="Chaudhuri R."/>
            <person name="La Ragione R.M."/>
            <person name="Hildebrand F."/>
            <person name="Pallen M.J."/>
        </authorList>
    </citation>
    <scope>NUCLEOTIDE SEQUENCE [LARGE SCALE GENOMIC DNA]</scope>
    <source>
        <strain evidence="3 4">Sa1CUA4</strain>
    </source>
</reference>
<feature type="region of interest" description="Disordered" evidence="1">
    <location>
        <begin position="212"/>
        <end position="238"/>
    </location>
</feature>
<dbReference type="EMBL" id="JACSPM010000001">
    <property type="protein sequence ID" value="MBD8022500.1"/>
    <property type="molecule type" value="Genomic_DNA"/>
</dbReference>
<feature type="transmembrane region" description="Helical" evidence="2">
    <location>
        <begin position="177"/>
        <end position="203"/>
    </location>
</feature>
<sequence length="332" mass="33586">MSDPTPPPSDDTTPADAQATPAPDAQPTEAYGAPADAQPTEAYPPADAQPTEAYPPADAQPTEAYPPAYGQPPAGQQYGQPADPAAYGQAAYGQPAYGQPAYAGAAPADLAARPRTLGWVSLGLAIGGLVLVGAAYLPLAWVSLVLALIGGLLLLAALVFGIVTLASKKQGGKGLGIGAIAASVLGGFAWIGAITLAFVWIGLAAVGSNSGGELEPAPTVSESAPVEDGTDDGSEGEATGTYDEAAYLAAVRPEILAIMQEIEPSITEEVTAQFYTDEMLISIGQSTLVMGDAGVEAAIGGIVEGSDGMFGEEQATRFITTIYDAAQQYLVE</sequence>
<feature type="transmembrane region" description="Helical" evidence="2">
    <location>
        <begin position="143"/>
        <end position="165"/>
    </location>
</feature>
<feature type="compositionally biased region" description="Low complexity" evidence="1">
    <location>
        <begin position="10"/>
        <end position="28"/>
    </location>
</feature>
<keyword evidence="4" id="KW-1185">Reference proteome</keyword>
<proteinExistence type="predicted"/>
<accession>A0ABR8WZR6</accession>
<comment type="caution">
    <text evidence="3">The sequence shown here is derived from an EMBL/GenBank/DDBJ whole genome shotgun (WGS) entry which is preliminary data.</text>
</comment>
<feature type="transmembrane region" description="Helical" evidence="2">
    <location>
        <begin position="117"/>
        <end position="137"/>
    </location>
</feature>
<organism evidence="3 4">
    <name type="scientific">Microbacterium gallinarum</name>
    <dbReference type="NCBI Taxonomy" id="2762209"/>
    <lineage>
        <taxon>Bacteria</taxon>
        <taxon>Bacillati</taxon>
        <taxon>Actinomycetota</taxon>
        <taxon>Actinomycetes</taxon>
        <taxon>Micrococcales</taxon>
        <taxon>Microbacteriaceae</taxon>
        <taxon>Microbacterium</taxon>
    </lineage>
</organism>